<gene>
    <name evidence="2" type="ORF">DH2020_023720</name>
</gene>
<protein>
    <recommendedName>
        <fullName evidence="1">Tf2-1-like SH3-like domain-containing protein</fullName>
    </recommendedName>
</protein>
<reference evidence="2 3" key="1">
    <citation type="journal article" date="2021" name="Comput. Struct. Biotechnol. J.">
        <title>De novo genome assembly of the potent medicinal plant Rehmannia glutinosa using nanopore technology.</title>
        <authorList>
            <person name="Ma L."/>
            <person name="Dong C."/>
            <person name="Song C."/>
            <person name="Wang X."/>
            <person name="Zheng X."/>
            <person name="Niu Y."/>
            <person name="Chen S."/>
            <person name="Feng W."/>
        </authorList>
    </citation>
    <scope>NUCLEOTIDE SEQUENCE [LARGE SCALE GENOMIC DNA]</scope>
    <source>
        <strain evidence="2">DH-2019</strain>
    </source>
</reference>
<organism evidence="2 3">
    <name type="scientific">Rehmannia glutinosa</name>
    <name type="common">Chinese foxglove</name>
    <dbReference type="NCBI Taxonomy" id="99300"/>
    <lineage>
        <taxon>Eukaryota</taxon>
        <taxon>Viridiplantae</taxon>
        <taxon>Streptophyta</taxon>
        <taxon>Embryophyta</taxon>
        <taxon>Tracheophyta</taxon>
        <taxon>Spermatophyta</taxon>
        <taxon>Magnoliopsida</taxon>
        <taxon>eudicotyledons</taxon>
        <taxon>Gunneridae</taxon>
        <taxon>Pentapetalae</taxon>
        <taxon>asterids</taxon>
        <taxon>lamiids</taxon>
        <taxon>Lamiales</taxon>
        <taxon>Orobanchaceae</taxon>
        <taxon>Rehmannieae</taxon>
        <taxon>Rehmannia</taxon>
    </lineage>
</organism>
<comment type="caution">
    <text evidence="2">The sequence shown here is derived from an EMBL/GenBank/DDBJ whole genome shotgun (WGS) entry which is preliminary data.</text>
</comment>
<name>A0ABR0W6W2_REHGL</name>
<sequence>MTPFEALYGYKPQHLALGPYLQSHVLGVEELLQDRQAIQHHLTSHLQQAQHRMKTAADKHRKDRHFAVGDWVYCPFQVIETVGPVAYKLQLPVHSKIHPVFHVSLLKKRVGSTDNVSSTLPSFDDDGKVILYPLAILARRLIKRNNAAVP</sequence>
<dbReference type="Pfam" id="PF24626">
    <property type="entry name" value="SH3_Tf2-1"/>
    <property type="match status" value="1"/>
</dbReference>
<keyword evidence="3" id="KW-1185">Reference proteome</keyword>
<dbReference type="Proteomes" id="UP001318860">
    <property type="component" value="Unassembled WGS sequence"/>
</dbReference>
<feature type="domain" description="Tf2-1-like SH3-like" evidence="1">
    <location>
        <begin position="73"/>
        <end position="108"/>
    </location>
</feature>
<dbReference type="PANTHER" id="PTHR46148">
    <property type="entry name" value="CHROMO DOMAIN-CONTAINING PROTEIN"/>
    <property type="match status" value="1"/>
</dbReference>
<proteinExistence type="predicted"/>
<accession>A0ABR0W6W2</accession>
<dbReference type="PANTHER" id="PTHR46148:SF52">
    <property type="entry name" value="OS04G0603800 PROTEIN"/>
    <property type="match status" value="1"/>
</dbReference>
<evidence type="ECO:0000313" key="2">
    <source>
        <dbReference type="EMBL" id="KAK6143372.1"/>
    </source>
</evidence>
<evidence type="ECO:0000313" key="3">
    <source>
        <dbReference type="Proteomes" id="UP001318860"/>
    </source>
</evidence>
<evidence type="ECO:0000259" key="1">
    <source>
        <dbReference type="Pfam" id="PF24626"/>
    </source>
</evidence>
<dbReference type="InterPro" id="IPR056924">
    <property type="entry name" value="SH3_Tf2-1"/>
</dbReference>
<dbReference type="EMBL" id="JABTTQ020000013">
    <property type="protein sequence ID" value="KAK6143372.1"/>
    <property type="molecule type" value="Genomic_DNA"/>
</dbReference>